<evidence type="ECO:0000313" key="2">
    <source>
        <dbReference type="Proteomes" id="UP001444661"/>
    </source>
</evidence>
<comment type="caution">
    <text evidence="1">The sequence shown here is derived from an EMBL/GenBank/DDBJ whole genome shotgun (WGS) entry which is preliminary data.</text>
</comment>
<gene>
    <name evidence="1" type="ORF">PG993_009795</name>
</gene>
<accession>A0ABR1SKD5</accession>
<dbReference type="EMBL" id="JAQQWK010000009">
    <property type="protein sequence ID" value="KAK8034800.1"/>
    <property type="molecule type" value="Genomic_DNA"/>
</dbReference>
<proteinExistence type="predicted"/>
<dbReference type="Proteomes" id="UP001444661">
    <property type="component" value="Unassembled WGS sequence"/>
</dbReference>
<sequence length="108" mass="12269">MNKQENTGFGHRIQSLSIWMHPLEDAGLAVAALRWPKRARLYQQPPAVSRVYRVTGQRLGKSQLSRTHKEELGALRLRFTKGEPSVITRARSARGWNRAGIHCLQLKA</sequence>
<organism evidence="1 2">
    <name type="scientific">Apiospora rasikravindrae</name>
    <dbReference type="NCBI Taxonomy" id="990691"/>
    <lineage>
        <taxon>Eukaryota</taxon>
        <taxon>Fungi</taxon>
        <taxon>Dikarya</taxon>
        <taxon>Ascomycota</taxon>
        <taxon>Pezizomycotina</taxon>
        <taxon>Sordariomycetes</taxon>
        <taxon>Xylariomycetidae</taxon>
        <taxon>Amphisphaeriales</taxon>
        <taxon>Apiosporaceae</taxon>
        <taxon>Apiospora</taxon>
    </lineage>
</organism>
<protein>
    <submittedName>
        <fullName evidence="1">Uncharacterized protein</fullName>
    </submittedName>
</protein>
<keyword evidence="2" id="KW-1185">Reference proteome</keyword>
<evidence type="ECO:0000313" key="1">
    <source>
        <dbReference type="EMBL" id="KAK8034800.1"/>
    </source>
</evidence>
<reference evidence="1 2" key="1">
    <citation type="submission" date="2023-01" db="EMBL/GenBank/DDBJ databases">
        <title>Analysis of 21 Apiospora genomes using comparative genomics revels a genus with tremendous synthesis potential of carbohydrate active enzymes and secondary metabolites.</title>
        <authorList>
            <person name="Sorensen T."/>
        </authorList>
    </citation>
    <scope>NUCLEOTIDE SEQUENCE [LARGE SCALE GENOMIC DNA]</scope>
    <source>
        <strain evidence="1 2">CBS 33761</strain>
    </source>
</reference>
<name>A0ABR1SKD5_9PEZI</name>